<sequence>MCAYSKQELPIPEEGFLVVENSSSDLSGFIDFFPTKKEAETHVKKMCKKETPEQLSNNPFYIIPVTRFIKKQS</sequence>
<gene>
    <name evidence="1" type="ORF">S01H1_26542</name>
</gene>
<comment type="caution">
    <text evidence="1">The sequence shown here is derived from an EMBL/GenBank/DDBJ whole genome shotgun (WGS) entry which is preliminary data.</text>
</comment>
<reference evidence="1" key="1">
    <citation type="journal article" date="2014" name="Front. Microbiol.">
        <title>High frequency of phylogenetically diverse reductive dehalogenase-homologous genes in deep subseafloor sedimentary metagenomes.</title>
        <authorList>
            <person name="Kawai M."/>
            <person name="Futagami T."/>
            <person name="Toyoda A."/>
            <person name="Takaki Y."/>
            <person name="Nishi S."/>
            <person name="Hori S."/>
            <person name="Arai W."/>
            <person name="Tsubouchi T."/>
            <person name="Morono Y."/>
            <person name="Uchiyama I."/>
            <person name="Ito T."/>
            <person name="Fujiyama A."/>
            <person name="Inagaki F."/>
            <person name="Takami H."/>
        </authorList>
    </citation>
    <scope>NUCLEOTIDE SEQUENCE</scope>
    <source>
        <strain evidence="1">Expedition CK06-06</strain>
    </source>
</reference>
<dbReference type="AlphaFoldDB" id="X0TVP5"/>
<dbReference type="EMBL" id="BARS01016090">
    <property type="protein sequence ID" value="GAF97653.1"/>
    <property type="molecule type" value="Genomic_DNA"/>
</dbReference>
<proteinExistence type="predicted"/>
<accession>X0TVP5</accession>
<evidence type="ECO:0000313" key="1">
    <source>
        <dbReference type="EMBL" id="GAF97653.1"/>
    </source>
</evidence>
<protein>
    <recommendedName>
        <fullName evidence="2">YCII-related domain-containing protein</fullName>
    </recommendedName>
</protein>
<name>X0TVP5_9ZZZZ</name>
<organism evidence="1">
    <name type="scientific">marine sediment metagenome</name>
    <dbReference type="NCBI Taxonomy" id="412755"/>
    <lineage>
        <taxon>unclassified sequences</taxon>
        <taxon>metagenomes</taxon>
        <taxon>ecological metagenomes</taxon>
    </lineage>
</organism>
<evidence type="ECO:0008006" key="2">
    <source>
        <dbReference type="Google" id="ProtNLM"/>
    </source>
</evidence>